<sequence>MEASYERAIEFVHIVKQRFVDQPSKYSQFASILSALNSSNKMQDGGFLVSKLKDLFVDGHQDLLLALDEFLPKDMVFEQKDDDDKYSWLLRDWKNQFFNKIRNRCIEKDDKSFSVLIKFCEVIVSCDDKRMTAKEADLEFQVLFKDDVDLYIECTQVLAKLWEDQSNEEPGLDYSSVGFVDKMPKVARKRTLYDETRAAKEFYMYEMGLAMGRIESTMKKLDGDPETFGECFSVHDSRCILKLYKGRDPDYTYGEELLEILRSDPHRCILARGVVQQRLRQKMAHLMGEKLRLDQAWKEIFEDIREKGVVWRHRGFLEQMREFSRSNCVGN</sequence>
<organism evidence="4">
    <name type="scientific">Daucus carota subsp. sativus</name>
    <name type="common">Carrot</name>
    <dbReference type="NCBI Taxonomy" id="79200"/>
    <lineage>
        <taxon>Eukaryota</taxon>
        <taxon>Viridiplantae</taxon>
        <taxon>Streptophyta</taxon>
        <taxon>Embryophyta</taxon>
        <taxon>Tracheophyta</taxon>
        <taxon>Spermatophyta</taxon>
        <taxon>Magnoliopsida</taxon>
        <taxon>eudicotyledons</taxon>
        <taxon>Gunneridae</taxon>
        <taxon>Pentapetalae</taxon>
        <taxon>asterids</taxon>
        <taxon>campanulids</taxon>
        <taxon>Apiales</taxon>
        <taxon>Apiaceae</taxon>
        <taxon>Apioideae</taxon>
        <taxon>Scandiceae</taxon>
        <taxon>Daucinae</taxon>
        <taxon>Daucus</taxon>
        <taxon>Daucus sect. Daucus</taxon>
    </lineage>
</organism>
<evidence type="ECO:0000313" key="6">
    <source>
        <dbReference type="Proteomes" id="UP000077755"/>
    </source>
</evidence>
<protein>
    <recommendedName>
        <fullName evidence="7">Histone deacetylase interacting domain-containing protein</fullName>
    </recommendedName>
</protein>
<dbReference type="InterPro" id="IPR036600">
    <property type="entry name" value="PAH_sf"/>
</dbReference>
<name>A0A164W4M5_DAUCS</name>
<dbReference type="GO" id="GO:0003714">
    <property type="term" value="F:transcription corepressor activity"/>
    <property type="evidence" value="ECO:0007669"/>
    <property type="project" value="InterPro"/>
</dbReference>
<accession>A0A164W4M5</accession>
<dbReference type="Gramene" id="KZM91278">
    <property type="protein sequence ID" value="KZM91278"/>
    <property type="gene ID" value="DCAR_021357"/>
</dbReference>
<gene>
    <name evidence="4" type="ORF">DCAR_021357</name>
    <name evidence="5" type="ORF">DCAR_0624936</name>
</gene>
<evidence type="ECO:0000256" key="1">
    <source>
        <dbReference type="ARBA" id="ARBA00004123"/>
    </source>
</evidence>
<dbReference type="InterPro" id="IPR003822">
    <property type="entry name" value="PAH"/>
</dbReference>
<evidence type="ECO:0000256" key="2">
    <source>
        <dbReference type="ARBA" id="ARBA00023242"/>
    </source>
</evidence>
<dbReference type="InterPro" id="IPR039774">
    <property type="entry name" value="Sin3-like"/>
</dbReference>
<dbReference type="PROSITE" id="PS51477">
    <property type="entry name" value="PAH"/>
    <property type="match status" value="1"/>
</dbReference>
<keyword evidence="6" id="KW-1185">Reference proteome</keyword>
<evidence type="ECO:0000313" key="4">
    <source>
        <dbReference type="EMBL" id="KZM91278.1"/>
    </source>
</evidence>
<dbReference type="EMBL" id="LNRQ01000006">
    <property type="protein sequence ID" value="KZM91278.1"/>
    <property type="molecule type" value="Genomic_DNA"/>
</dbReference>
<reference evidence="4" key="1">
    <citation type="journal article" date="2016" name="Nat. Genet.">
        <title>A high-quality carrot genome assembly provides new insights into carotenoid accumulation and asterid genome evolution.</title>
        <authorList>
            <person name="Iorizzo M."/>
            <person name="Ellison S."/>
            <person name="Senalik D."/>
            <person name="Zeng P."/>
            <person name="Satapoomin P."/>
            <person name="Huang J."/>
            <person name="Bowman M."/>
            <person name="Iovene M."/>
            <person name="Sanseverino W."/>
            <person name="Cavagnaro P."/>
            <person name="Yildiz M."/>
            <person name="Macko-Podgorni A."/>
            <person name="Moranska E."/>
            <person name="Grzebelus E."/>
            <person name="Grzebelus D."/>
            <person name="Ashrafi H."/>
            <person name="Zheng Z."/>
            <person name="Cheng S."/>
            <person name="Spooner D."/>
            <person name="Van Deynze A."/>
            <person name="Simon P."/>
        </authorList>
    </citation>
    <scope>NUCLEOTIDE SEQUENCE [LARGE SCALE GENOMIC DNA]</scope>
    <source>
        <tissue evidence="4">Leaf</tissue>
    </source>
</reference>
<proteinExistence type="predicted"/>
<dbReference type="Proteomes" id="UP000077755">
    <property type="component" value="Chromosome 6"/>
</dbReference>
<evidence type="ECO:0000256" key="3">
    <source>
        <dbReference type="PROSITE-ProRule" id="PRU00810"/>
    </source>
</evidence>
<dbReference type="GO" id="GO:0005634">
    <property type="term" value="C:nucleus"/>
    <property type="evidence" value="ECO:0007669"/>
    <property type="project" value="UniProtKB-SubCell"/>
</dbReference>
<evidence type="ECO:0008006" key="7">
    <source>
        <dbReference type="Google" id="ProtNLM"/>
    </source>
</evidence>
<keyword evidence="2 3" id="KW-0539">Nucleus</keyword>
<evidence type="ECO:0000313" key="5">
    <source>
        <dbReference type="EMBL" id="WOH05519.1"/>
    </source>
</evidence>
<dbReference type="AlphaFoldDB" id="A0A164W4M5"/>
<dbReference type="SUPFAM" id="SSF47762">
    <property type="entry name" value="PAH2 domain"/>
    <property type="match status" value="1"/>
</dbReference>
<dbReference type="PANTHER" id="PTHR12346">
    <property type="entry name" value="SIN3B-RELATED"/>
    <property type="match status" value="1"/>
</dbReference>
<dbReference type="STRING" id="79200.A0A164W4M5"/>
<comment type="subcellular location">
    <subcellularLocation>
        <location evidence="1 3">Nucleus</location>
    </subcellularLocation>
</comment>
<dbReference type="Gene3D" id="1.20.1160.11">
    <property type="entry name" value="Paired amphipathic helix"/>
    <property type="match status" value="1"/>
</dbReference>
<reference evidence="5" key="2">
    <citation type="submission" date="2022-03" db="EMBL/GenBank/DDBJ databases">
        <title>Draft title - Genomic analysis of global carrot germplasm unveils the trajectory of domestication and the origin of high carotenoid orange carrot.</title>
        <authorList>
            <person name="Iorizzo M."/>
            <person name="Ellison S."/>
            <person name="Senalik D."/>
            <person name="Macko-Podgorni A."/>
            <person name="Grzebelus D."/>
            <person name="Bostan H."/>
            <person name="Rolling W."/>
            <person name="Curaba J."/>
            <person name="Simon P."/>
        </authorList>
    </citation>
    <scope>NUCLEOTIDE SEQUENCE</scope>
    <source>
        <tissue evidence="5">Leaf</tissue>
    </source>
</reference>
<dbReference type="EMBL" id="CP093348">
    <property type="protein sequence ID" value="WOH05519.1"/>
    <property type="molecule type" value="Genomic_DNA"/>
</dbReference>